<feature type="domain" description="Zinc-ribbon" evidence="3">
    <location>
        <begin position="203"/>
        <end position="224"/>
    </location>
</feature>
<evidence type="ECO:0000313" key="4">
    <source>
        <dbReference type="EMBL" id="MCC2211428.1"/>
    </source>
</evidence>
<evidence type="ECO:0000256" key="1">
    <source>
        <dbReference type="SAM" id="Phobius"/>
    </source>
</evidence>
<organism evidence="4 5">
    <name type="scientific">Hominilimicola fabiformis</name>
    <dbReference type="NCBI Taxonomy" id="2885356"/>
    <lineage>
        <taxon>Bacteria</taxon>
        <taxon>Bacillati</taxon>
        <taxon>Bacillota</taxon>
        <taxon>Clostridia</taxon>
        <taxon>Eubacteriales</taxon>
        <taxon>Oscillospiraceae</taxon>
        <taxon>Hominilimicola</taxon>
    </lineage>
</organism>
<reference evidence="4 5" key="1">
    <citation type="submission" date="2021-10" db="EMBL/GenBank/DDBJ databases">
        <title>Anaerobic single-cell dispensing facilitates the cultivation of human gut bacteria.</title>
        <authorList>
            <person name="Afrizal A."/>
        </authorList>
    </citation>
    <scope>NUCLEOTIDE SEQUENCE [LARGE SCALE GENOMIC DNA]</scope>
    <source>
        <strain evidence="4 5">CLA-AA-H232</strain>
    </source>
</reference>
<gene>
    <name evidence="4" type="ORF">LKE05_11590</name>
</gene>
<accession>A0AAE3E0M5</accession>
<dbReference type="RefSeq" id="WP_308456963.1">
    <property type="nucleotide sequence ID" value="NZ_JAJEQM010000017.1"/>
</dbReference>
<keyword evidence="1" id="KW-0472">Membrane</keyword>
<keyword evidence="1" id="KW-1133">Transmembrane helix</keyword>
<dbReference type="InterPro" id="IPR025874">
    <property type="entry name" value="DZR"/>
</dbReference>
<sequence length="230" mass="24878">MAESRVFKLMNGVTLEMLGEAVEGFLRDSKGMQTQAGQTTGGYLIQGRQEADGWKRISGTDQAISVQMFKAENVVNVTTGFGKWSDKIGAGVVGYFVFAPLAITAAIGAFLQKKLPGEIFDFIEKFILSGGQSAAIGMSVGRMLNQDEVICKHCKTANQKGKKFCSNCGAKLMKECPKCGHDVEDGVKFCPDCGALVEVEHNCPNCGTTYEEGQKFCLECGTKLINDEEQ</sequence>
<comment type="caution">
    <text evidence="4">The sequence shown here is derived from an EMBL/GenBank/DDBJ whole genome shotgun (WGS) entry which is preliminary data.</text>
</comment>
<dbReference type="Proteomes" id="UP001198242">
    <property type="component" value="Unassembled WGS sequence"/>
</dbReference>
<evidence type="ECO:0000313" key="5">
    <source>
        <dbReference type="Proteomes" id="UP001198242"/>
    </source>
</evidence>
<feature type="domain" description="DZANK-type" evidence="2">
    <location>
        <begin position="151"/>
        <end position="194"/>
    </location>
</feature>
<dbReference type="Pfam" id="PF12773">
    <property type="entry name" value="DZR"/>
    <property type="match status" value="1"/>
</dbReference>
<keyword evidence="5" id="KW-1185">Reference proteome</keyword>
<dbReference type="AlphaFoldDB" id="A0AAE3E0M5"/>
<protein>
    <submittedName>
        <fullName evidence="4">Zinc ribbon domain-containing protein</fullName>
    </submittedName>
</protein>
<keyword evidence="1" id="KW-0812">Transmembrane</keyword>
<evidence type="ECO:0000259" key="3">
    <source>
        <dbReference type="Pfam" id="PF13240"/>
    </source>
</evidence>
<dbReference type="Pfam" id="PF13240">
    <property type="entry name" value="Zn_Ribbon_1"/>
    <property type="match status" value="1"/>
</dbReference>
<name>A0AAE3E0M5_9FIRM</name>
<dbReference type="InterPro" id="IPR026870">
    <property type="entry name" value="Zinc_ribbon_dom"/>
</dbReference>
<feature type="transmembrane region" description="Helical" evidence="1">
    <location>
        <begin position="88"/>
        <end position="111"/>
    </location>
</feature>
<evidence type="ECO:0000259" key="2">
    <source>
        <dbReference type="Pfam" id="PF12773"/>
    </source>
</evidence>
<dbReference type="EMBL" id="JAJEQM010000017">
    <property type="protein sequence ID" value="MCC2211428.1"/>
    <property type="molecule type" value="Genomic_DNA"/>
</dbReference>
<proteinExistence type="predicted"/>